<dbReference type="Proteomes" id="UP001302349">
    <property type="component" value="Chromosome"/>
</dbReference>
<name>A0ABZ0ISS1_9BACT</name>
<dbReference type="RefSeq" id="WP_317489870.1">
    <property type="nucleotide sequence ID" value="NZ_CP136051.1"/>
</dbReference>
<keyword evidence="2" id="KW-1185">Reference proteome</keyword>
<evidence type="ECO:0000313" key="1">
    <source>
        <dbReference type="EMBL" id="WOK07184.1"/>
    </source>
</evidence>
<proteinExistence type="predicted"/>
<organism evidence="1 2">
    <name type="scientific">Imperialibacter roseus</name>
    <dbReference type="NCBI Taxonomy" id="1324217"/>
    <lineage>
        <taxon>Bacteria</taxon>
        <taxon>Pseudomonadati</taxon>
        <taxon>Bacteroidota</taxon>
        <taxon>Cytophagia</taxon>
        <taxon>Cytophagales</taxon>
        <taxon>Flammeovirgaceae</taxon>
        <taxon>Imperialibacter</taxon>
    </lineage>
</organism>
<protein>
    <submittedName>
        <fullName evidence="1">Helix-turn-helix domain-containing protein</fullName>
    </submittedName>
</protein>
<gene>
    <name evidence="1" type="ORF">RT717_00935</name>
</gene>
<accession>A0ABZ0ISS1</accession>
<reference evidence="1 2" key="1">
    <citation type="journal article" date="2023" name="Microbiol. Resour. Announc.">
        <title>Complete Genome Sequence of Imperialibacter roseus strain P4T.</title>
        <authorList>
            <person name="Tizabi D.R."/>
            <person name="Bachvaroff T."/>
            <person name="Hill R.T."/>
        </authorList>
    </citation>
    <scope>NUCLEOTIDE SEQUENCE [LARGE SCALE GENOMIC DNA]</scope>
    <source>
        <strain evidence="1 2">P4T</strain>
    </source>
</reference>
<dbReference type="EMBL" id="CP136051">
    <property type="protein sequence ID" value="WOK07184.1"/>
    <property type="molecule type" value="Genomic_DNA"/>
</dbReference>
<evidence type="ECO:0000313" key="2">
    <source>
        <dbReference type="Proteomes" id="UP001302349"/>
    </source>
</evidence>
<sequence length="90" mass="10445">MSLICIQDLFLVKLTEQVIDQTCPTYKGKPKDLWVSPEEAMRLLRINSVTTLLKYKDTGKVRAARLSLKHILYDSESILKFLDDQSLNRF</sequence>